<dbReference type="EMBL" id="JAWDGP010004437">
    <property type="protein sequence ID" value="KAK3764503.1"/>
    <property type="molecule type" value="Genomic_DNA"/>
</dbReference>
<evidence type="ECO:0000313" key="2">
    <source>
        <dbReference type="EMBL" id="KAK3764503.1"/>
    </source>
</evidence>
<feature type="compositionally biased region" description="Polar residues" evidence="1">
    <location>
        <begin position="42"/>
        <end position="83"/>
    </location>
</feature>
<protein>
    <submittedName>
        <fullName evidence="2">Uncharacterized protein</fullName>
    </submittedName>
</protein>
<dbReference type="AlphaFoldDB" id="A0AAE1DCL9"/>
<evidence type="ECO:0000256" key="1">
    <source>
        <dbReference type="SAM" id="MobiDB-lite"/>
    </source>
</evidence>
<feature type="compositionally biased region" description="Basic residues" evidence="1">
    <location>
        <begin position="84"/>
        <end position="96"/>
    </location>
</feature>
<dbReference type="Proteomes" id="UP001283361">
    <property type="component" value="Unassembled WGS sequence"/>
</dbReference>
<gene>
    <name evidence="2" type="ORF">RRG08_055668</name>
</gene>
<evidence type="ECO:0000313" key="3">
    <source>
        <dbReference type="Proteomes" id="UP001283361"/>
    </source>
</evidence>
<feature type="region of interest" description="Disordered" evidence="1">
    <location>
        <begin position="41"/>
        <end position="96"/>
    </location>
</feature>
<reference evidence="2" key="1">
    <citation type="journal article" date="2023" name="G3 (Bethesda)">
        <title>A reference genome for the long-term kleptoplast-retaining sea slug Elysia crispata morphotype clarki.</title>
        <authorList>
            <person name="Eastman K.E."/>
            <person name="Pendleton A.L."/>
            <person name="Shaikh M.A."/>
            <person name="Suttiyut T."/>
            <person name="Ogas R."/>
            <person name="Tomko P."/>
            <person name="Gavelis G."/>
            <person name="Widhalm J.R."/>
            <person name="Wisecaver J.H."/>
        </authorList>
    </citation>
    <scope>NUCLEOTIDE SEQUENCE</scope>
    <source>
        <strain evidence="2">ECLA1</strain>
    </source>
</reference>
<organism evidence="2 3">
    <name type="scientific">Elysia crispata</name>
    <name type="common">lettuce slug</name>
    <dbReference type="NCBI Taxonomy" id="231223"/>
    <lineage>
        <taxon>Eukaryota</taxon>
        <taxon>Metazoa</taxon>
        <taxon>Spiralia</taxon>
        <taxon>Lophotrochozoa</taxon>
        <taxon>Mollusca</taxon>
        <taxon>Gastropoda</taxon>
        <taxon>Heterobranchia</taxon>
        <taxon>Euthyneura</taxon>
        <taxon>Panpulmonata</taxon>
        <taxon>Sacoglossa</taxon>
        <taxon>Placobranchoidea</taxon>
        <taxon>Plakobranchidae</taxon>
        <taxon>Elysia</taxon>
    </lineage>
</organism>
<keyword evidence="3" id="KW-1185">Reference proteome</keyword>
<name>A0AAE1DCL9_9GAST</name>
<proteinExistence type="predicted"/>
<comment type="caution">
    <text evidence="2">The sequence shown here is derived from an EMBL/GenBank/DDBJ whole genome shotgun (WGS) entry which is preliminary data.</text>
</comment>
<sequence>MEIIVGKNNGNGTGELSSRLVSSCRKCCGCKSLTKAIRRSDSQSQEHCGSTSEIQSDPTLLTPRSSQPFHLPGENNSMGQISSARRRVVTRAHRRE</sequence>
<accession>A0AAE1DCL9</accession>